<dbReference type="Pfam" id="PF15672">
    <property type="entry name" value="Mucin15"/>
    <property type="match status" value="1"/>
</dbReference>
<dbReference type="PANTHER" id="PTHR45427">
    <property type="entry name" value="MUCIN-15"/>
    <property type="match status" value="1"/>
</dbReference>
<name>A0A7L3HVS2_9PASS</name>
<feature type="region of interest" description="Disordered" evidence="1">
    <location>
        <begin position="234"/>
        <end position="287"/>
    </location>
</feature>
<sequence>QSTSQRLLLHMATTLSPSTISHAAPAAANAKENVTKTTEMISGAKSTSLRSSDGTTFSSTVSKNGTSNSVTNFHRGLMSLATFRTTDDISEVTKSAAATSTSTGTPSYSTVTYTTLRASVIPSENSSINPTMLVPISVTVTSPMVKQDSPTPNFNPLEQTTKLNHNSSNSSIASPNPKDASEDKTSKEGVIVGATVGAILGSVLMGLVGYFICAKKRSESFYHRRLYDDTRSDPVLHLDNSLEPYDTSFGGASDGKTSTADMTEEDNAGCPSDGIPMADITPSHPSL</sequence>
<keyword evidence="4" id="KW-1185">Reference proteome</keyword>
<dbReference type="PANTHER" id="PTHR45427:SF1">
    <property type="entry name" value="MUCIN-15"/>
    <property type="match status" value="1"/>
</dbReference>
<evidence type="ECO:0000313" key="3">
    <source>
        <dbReference type="EMBL" id="NXU09563.1"/>
    </source>
</evidence>
<keyword evidence="2" id="KW-1133">Transmembrane helix</keyword>
<evidence type="ECO:0000256" key="2">
    <source>
        <dbReference type="SAM" id="Phobius"/>
    </source>
</evidence>
<feature type="transmembrane region" description="Helical" evidence="2">
    <location>
        <begin position="190"/>
        <end position="213"/>
    </location>
</feature>
<dbReference type="EMBL" id="VZTX01004439">
    <property type="protein sequence ID" value="NXU09563.1"/>
    <property type="molecule type" value="Genomic_DNA"/>
</dbReference>
<proteinExistence type="predicted"/>
<accession>A0A7L3HVS2</accession>
<reference evidence="3 4" key="1">
    <citation type="submission" date="2019-09" db="EMBL/GenBank/DDBJ databases">
        <title>Bird 10,000 Genomes (B10K) Project - Family phase.</title>
        <authorList>
            <person name="Zhang G."/>
        </authorList>
    </citation>
    <scope>NUCLEOTIDE SEQUENCE [LARGE SCALE GENOMIC DNA]</scope>
    <source>
        <strain evidence="3">B10K-DU-029-51</strain>
    </source>
</reference>
<gene>
    <name evidence="3" type="primary">Muc15</name>
    <name evidence="3" type="ORF">PARPUN_R14799</name>
</gene>
<dbReference type="Proteomes" id="UP000570592">
    <property type="component" value="Unassembled WGS sequence"/>
</dbReference>
<dbReference type="InterPro" id="IPR031371">
    <property type="entry name" value="Mucin-15"/>
</dbReference>
<dbReference type="AlphaFoldDB" id="A0A7L3HVS2"/>
<feature type="non-terminal residue" evidence="3">
    <location>
        <position position="1"/>
    </location>
</feature>
<evidence type="ECO:0000313" key="4">
    <source>
        <dbReference type="Proteomes" id="UP000570592"/>
    </source>
</evidence>
<evidence type="ECO:0000256" key="1">
    <source>
        <dbReference type="SAM" id="MobiDB-lite"/>
    </source>
</evidence>
<comment type="caution">
    <text evidence="3">The sequence shown here is derived from an EMBL/GenBank/DDBJ whole genome shotgun (WGS) entry which is preliminary data.</text>
</comment>
<feature type="non-terminal residue" evidence="3">
    <location>
        <position position="287"/>
    </location>
</feature>
<feature type="region of interest" description="Disordered" evidence="1">
    <location>
        <begin position="144"/>
        <end position="186"/>
    </location>
</feature>
<feature type="compositionally biased region" description="Polar residues" evidence="1">
    <location>
        <begin position="144"/>
        <end position="163"/>
    </location>
</feature>
<organism evidence="3 4">
    <name type="scientific">Pardalotus punctatus</name>
    <name type="common">spotted pardalote</name>
    <dbReference type="NCBI Taxonomy" id="254575"/>
    <lineage>
        <taxon>Eukaryota</taxon>
        <taxon>Metazoa</taxon>
        <taxon>Chordata</taxon>
        <taxon>Craniata</taxon>
        <taxon>Vertebrata</taxon>
        <taxon>Euteleostomi</taxon>
        <taxon>Archelosauria</taxon>
        <taxon>Archosauria</taxon>
        <taxon>Dinosauria</taxon>
        <taxon>Saurischia</taxon>
        <taxon>Theropoda</taxon>
        <taxon>Coelurosauria</taxon>
        <taxon>Aves</taxon>
        <taxon>Neognathae</taxon>
        <taxon>Neoaves</taxon>
        <taxon>Telluraves</taxon>
        <taxon>Australaves</taxon>
        <taxon>Passeriformes</taxon>
        <taxon>Meliphagoidea</taxon>
        <taxon>Pardalotidae</taxon>
        <taxon>Pardalotus</taxon>
    </lineage>
</organism>
<keyword evidence="2" id="KW-0472">Membrane</keyword>
<feature type="compositionally biased region" description="Low complexity" evidence="1">
    <location>
        <begin position="164"/>
        <end position="176"/>
    </location>
</feature>
<protein>
    <submittedName>
        <fullName evidence="3">MUC15 protein</fullName>
    </submittedName>
</protein>
<keyword evidence="2" id="KW-0812">Transmembrane</keyword>